<comment type="pathway">
    <text evidence="1 8">Protein modification; [NiFe] hydrogenase maturation.</text>
</comment>
<reference evidence="12" key="1">
    <citation type="submission" date="2023-06" db="EMBL/GenBank/DDBJ databases">
        <title>Phylogenetic Diversity of Rhizobium strains.</title>
        <authorList>
            <person name="Moura F.T."/>
            <person name="Helene L.C.F."/>
            <person name="Hungria M."/>
        </authorList>
    </citation>
    <scope>NUCLEOTIDE SEQUENCE</scope>
    <source>
        <strain evidence="12">CCGE526</strain>
    </source>
</reference>
<evidence type="ECO:0000256" key="7">
    <source>
        <dbReference type="ARBA" id="ARBA00048220"/>
    </source>
</evidence>
<dbReference type="Gene3D" id="3.30.110.120">
    <property type="match status" value="1"/>
</dbReference>
<dbReference type="InterPro" id="IPR001792">
    <property type="entry name" value="Acylphosphatase-like_dom"/>
</dbReference>
<keyword evidence="6" id="KW-0862">Zinc</keyword>
<evidence type="ECO:0000259" key="11">
    <source>
        <dbReference type="PROSITE" id="PS51163"/>
    </source>
</evidence>
<dbReference type="InterPro" id="IPR011125">
    <property type="entry name" value="Znf_HypF"/>
</dbReference>
<keyword evidence="9" id="KW-0378">Hydrolase</keyword>
<dbReference type="PANTHER" id="PTHR42959">
    <property type="entry name" value="CARBAMOYLTRANSFERASE"/>
    <property type="match status" value="1"/>
</dbReference>
<keyword evidence="3 12" id="KW-0436">Ligase</keyword>
<dbReference type="Gene3D" id="3.30.420.360">
    <property type="match status" value="1"/>
</dbReference>
<dbReference type="InterPro" id="IPR017945">
    <property type="entry name" value="DHBP_synth_RibB-like_a/b_dom"/>
</dbReference>
<feature type="active site" evidence="9">
    <location>
        <position position="48"/>
    </location>
</feature>
<dbReference type="InterPro" id="IPR036046">
    <property type="entry name" value="Acylphosphatase-like_dom_sf"/>
</dbReference>
<evidence type="ECO:0000256" key="6">
    <source>
        <dbReference type="ARBA" id="ARBA00022833"/>
    </source>
</evidence>
<accession>A0ABT7K6Z9</accession>
<name>A0ABT7K6Z9_9HYPH</name>
<dbReference type="PANTHER" id="PTHR42959:SF1">
    <property type="entry name" value="CARBAMOYLTRANSFERASE HYPF"/>
    <property type="match status" value="1"/>
</dbReference>
<comment type="caution">
    <text evidence="12">The sequence shown here is derived from an EMBL/GenBank/DDBJ whole genome shotgun (WGS) entry which is preliminary data.</text>
</comment>
<dbReference type="Gene3D" id="3.30.420.40">
    <property type="match status" value="1"/>
</dbReference>
<dbReference type="Pfam" id="PF17788">
    <property type="entry name" value="HypF_C"/>
    <property type="match status" value="1"/>
</dbReference>
<sequence>MVRALASMGEDRVRRLRLRVSGAVQGVGFRPFVYRLARMMQLTGFVLNDSAGVLIEVEGAAADRFAQRLWSEAPPLARVDAVDVLELEAAGGDAFEILKNVGGRGATRIGADAATCVECQQELNDPTSRFFGYPFVNCTHCGPRFTITRALPYDRHQTSMAAFPMCSACRADYANPESRRFHAEPVACPACGPELSHSIAEISARLANGQIIAIKGVGGFQLFCDARNDAAIDRLRLSKLRGDKPFAIMVPNVETARQLAKPSRAEEQLLASTAAPIVLIDGRDHLSNLIAPGLRRIGLMLAHTPVHHLLFAALAAEGAGFPTALVATSGNPEGEPLIADNDDAIQRLAGIADLIVTHNRDIAVRADDSVMQVIDGAPSFLRRARGFVPEPVDLGEDGPCVIATGADLKNTICVTRGREAFLSQHIGGLDTVKTIRFQREALEHLCSILDVRPEFAACDLHPDFRSARMAERLDLPLLPVQHHLAHVAAVAAEHHVRRPILGLALDGHGYGVDGSNWGGEMLVVDGPRWQRIASLLPLPAVGADRVAREPWRMGLAALQAAGRRDLAATLWPGHPGVARLDAMFACGLRSAGTSSLGRLFDAVAAIAGIRLVQSYEGQAAMELEALADDPQCHAEGYSLADGMLDFRPLIVHLADRRLGGGEAAGLFHGTLISGLADWAALGASQTGTRTIVLGGGCIMNRVLAEGLSRALRDRGLQPYLPHRIPPNDGGIALGQAAYARQLIQHDLAQIQEHRTCA</sequence>
<dbReference type="Pfam" id="PF22521">
    <property type="entry name" value="HypF_C_2"/>
    <property type="match status" value="1"/>
</dbReference>
<dbReference type="EC" id="6.2.-.-" evidence="8"/>
<keyword evidence="13" id="KW-1185">Reference proteome</keyword>
<dbReference type="NCBIfam" id="TIGR00143">
    <property type="entry name" value="hypF"/>
    <property type="match status" value="1"/>
</dbReference>
<dbReference type="InterPro" id="IPR004421">
    <property type="entry name" value="Carbamoyltransferase_HypF"/>
</dbReference>
<dbReference type="InterPro" id="IPR006070">
    <property type="entry name" value="Sua5-like_dom"/>
</dbReference>
<comment type="function">
    <text evidence="8">Involved in the maturation of [NiFe] hydrogenases. Along with HypE, it catalyzes the synthesis of the CN ligands of the active site iron of [NiFe]-hydrogenases. HypF functions as a carbamoyl transferase using carbamoylphosphate as a substrate and transferring the carboxamido moiety in an ATP-dependent reaction to the thiolate of the C-terminal cysteine of HypE yielding a protein-S-carboxamide.</text>
</comment>
<evidence type="ECO:0000256" key="8">
    <source>
        <dbReference type="PIRNR" id="PIRNR006256"/>
    </source>
</evidence>
<proteinExistence type="inferred from homology"/>
<dbReference type="SUPFAM" id="SSF54975">
    <property type="entry name" value="Acylphosphatase/BLUF domain-like"/>
    <property type="match status" value="1"/>
</dbReference>
<dbReference type="PROSITE" id="PS51160">
    <property type="entry name" value="ACYLPHOSPHATASE_3"/>
    <property type="match status" value="1"/>
</dbReference>
<evidence type="ECO:0000256" key="4">
    <source>
        <dbReference type="ARBA" id="ARBA00022723"/>
    </source>
</evidence>
<evidence type="ECO:0000256" key="2">
    <source>
        <dbReference type="ARBA" id="ARBA00008097"/>
    </source>
</evidence>
<gene>
    <name evidence="12" type="primary">hypF</name>
    <name evidence="12" type="ORF">PY649_28895</name>
</gene>
<comment type="similarity">
    <text evidence="2 8">Belongs to the carbamoyltransferase HypF family.</text>
</comment>
<comment type="catalytic activity">
    <reaction evidence="7 8">
        <text>C-terminal L-cysteinyl-[HypE protein] + carbamoyl phosphate + ATP + H2O = C-terminal S-carboxamide-L-cysteinyl-[HypE protein] + AMP + phosphate + diphosphate + H(+)</text>
        <dbReference type="Rhea" id="RHEA:55636"/>
        <dbReference type="Rhea" id="RHEA-COMP:14247"/>
        <dbReference type="Rhea" id="RHEA-COMP:14392"/>
        <dbReference type="ChEBI" id="CHEBI:15377"/>
        <dbReference type="ChEBI" id="CHEBI:15378"/>
        <dbReference type="ChEBI" id="CHEBI:30616"/>
        <dbReference type="ChEBI" id="CHEBI:33019"/>
        <dbReference type="ChEBI" id="CHEBI:43474"/>
        <dbReference type="ChEBI" id="CHEBI:58228"/>
        <dbReference type="ChEBI" id="CHEBI:76913"/>
        <dbReference type="ChEBI" id="CHEBI:139126"/>
        <dbReference type="ChEBI" id="CHEBI:456215"/>
    </reaction>
</comment>
<dbReference type="PROSITE" id="PS51163">
    <property type="entry name" value="YRDC"/>
    <property type="match status" value="1"/>
</dbReference>
<dbReference type="Gene3D" id="3.90.870.50">
    <property type="match status" value="1"/>
</dbReference>
<dbReference type="InterPro" id="IPR041440">
    <property type="entry name" value="HypF_C"/>
</dbReference>
<evidence type="ECO:0000256" key="1">
    <source>
        <dbReference type="ARBA" id="ARBA00004711"/>
    </source>
</evidence>
<feature type="domain" description="YrdC-like" evidence="11">
    <location>
        <begin position="196"/>
        <end position="386"/>
    </location>
</feature>
<organism evidence="12 13">
    <name type="scientific">Rhizobium mayense</name>
    <dbReference type="NCBI Taxonomy" id="1312184"/>
    <lineage>
        <taxon>Bacteria</taxon>
        <taxon>Pseudomonadati</taxon>
        <taxon>Pseudomonadota</taxon>
        <taxon>Alphaproteobacteria</taxon>
        <taxon>Hyphomicrobiales</taxon>
        <taxon>Rhizobiaceae</taxon>
        <taxon>Rhizobium/Agrobacterium group</taxon>
        <taxon>Rhizobium</taxon>
    </lineage>
</organism>
<dbReference type="Proteomes" id="UP001172645">
    <property type="component" value="Unassembled WGS sequence"/>
</dbReference>
<comment type="catalytic activity">
    <reaction evidence="9">
        <text>an acyl phosphate + H2O = a carboxylate + phosphate + H(+)</text>
        <dbReference type="Rhea" id="RHEA:14965"/>
        <dbReference type="ChEBI" id="CHEBI:15377"/>
        <dbReference type="ChEBI" id="CHEBI:15378"/>
        <dbReference type="ChEBI" id="CHEBI:29067"/>
        <dbReference type="ChEBI" id="CHEBI:43474"/>
        <dbReference type="ChEBI" id="CHEBI:59918"/>
        <dbReference type="EC" id="3.6.1.7"/>
    </reaction>
</comment>
<dbReference type="InterPro" id="IPR055128">
    <property type="entry name" value="HypF_C_2"/>
</dbReference>
<dbReference type="Pfam" id="PF01300">
    <property type="entry name" value="Sua5_yciO_yrdC"/>
    <property type="match status" value="1"/>
</dbReference>
<evidence type="ECO:0000259" key="10">
    <source>
        <dbReference type="PROSITE" id="PS51160"/>
    </source>
</evidence>
<dbReference type="PROSITE" id="PS00150">
    <property type="entry name" value="ACYLPHOSPHATASE_1"/>
    <property type="match status" value="1"/>
</dbReference>
<dbReference type="Pfam" id="PF07503">
    <property type="entry name" value="zf-HYPF"/>
    <property type="match status" value="2"/>
</dbReference>
<dbReference type="PIRSF" id="PIRSF006256">
    <property type="entry name" value="CMPcnvr_hdrg_mat"/>
    <property type="match status" value="1"/>
</dbReference>
<evidence type="ECO:0000313" key="13">
    <source>
        <dbReference type="Proteomes" id="UP001172645"/>
    </source>
</evidence>
<keyword evidence="5" id="KW-0863">Zinc-finger</keyword>
<dbReference type="InterPro" id="IPR051060">
    <property type="entry name" value="Carbamoyltrans_HypF-like"/>
</dbReference>
<protein>
    <recommendedName>
        <fullName evidence="8">Carbamoyltransferase HypF</fullName>
        <ecNumber evidence="8">6.2.-.-</ecNumber>
    </recommendedName>
</protein>
<keyword evidence="4" id="KW-0479">Metal-binding</keyword>
<evidence type="ECO:0000256" key="3">
    <source>
        <dbReference type="ARBA" id="ARBA00022598"/>
    </source>
</evidence>
<dbReference type="GO" id="GO:0016874">
    <property type="term" value="F:ligase activity"/>
    <property type="evidence" value="ECO:0007669"/>
    <property type="project" value="UniProtKB-KW"/>
</dbReference>
<evidence type="ECO:0000256" key="5">
    <source>
        <dbReference type="ARBA" id="ARBA00022771"/>
    </source>
</evidence>
<dbReference type="SUPFAM" id="SSF55821">
    <property type="entry name" value="YrdC/RibB"/>
    <property type="match status" value="1"/>
</dbReference>
<dbReference type="Pfam" id="PF00708">
    <property type="entry name" value="Acylphosphatase"/>
    <property type="match status" value="1"/>
</dbReference>
<dbReference type="InterPro" id="IPR017968">
    <property type="entry name" value="Acylphosphatase_CS"/>
</dbReference>
<evidence type="ECO:0000256" key="9">
    <source>
        <dbReference type="PROSITE-ProRule" id="PRU00520"/>
    </source>
</evidence>
<feature type="active site" evidence="9">
    <location>
        <position position="30"/>
    </location>
</feature>
<feature type="domain" description="Acylphosphatase-like" evidence="10">
    <location>
        <begin position="15"/>
        <end position="99"/>
    </location>
</feature>
<evidence type="ECO:0000313" key="12">
    <source>
        <dbReference type="EMBL" id="MDL2402919.1"/>
    </source>
</evidence>
<dbReference type="RefSeq" id="WP_285872338.1">
    <property type="nucleotide sequence ID" value="NZ_JARFYM010000035.1"/>
</dbReference>
<dbReference type="EMBL" id="JARFYM010000035">
    <property type="protein sequence ID" value="MDL2402919.1"/>
    <property type="molecule type" value="Genomic_DNA"/>
</dbReference>